<dbReference type="RefSeq" id="WP_012675465.1">
    <property type="nucleotide sequence ID" value="NC_012440.1"/>
</dbReference>
<dbReference type="STRING" id="123214.PERMA_1785"/>
<organism evidence="1 2">
    <name type="scientific">Persephonella marina (strain DSM 14350 / EX-H1)</name>
    <dbReference type="NCBI Taxonomy" id="123214"/>
    <lineage>
        <taxon>Bacteria</taxon>
        <taxon>Pseudomonadati</taxon>
        <taxon>Aquificota</taxon>
        <taxon>Aquificia</taxon>
        <taxon>Aquificales</taxon>
        <taxon>Hydrogenothermaceae</taxon>
        <taxon>Persephonella</taxon>
    </lineage>
</organism>
<dbReference type="InterPro" id="IPR018330">
    <property type="entry name" value="RecT_fam"/>
</dbReference>
<dbReference type="Proteomes" id="UP000001366">
    <property type="component" value="Chromosome"/>
</dbReference>
<sequence>METKTLAPPTALMGNVDYDKLMQQAGQLILRDREGKPYTNEQRALIVLAAQQLGLNPILGHLTIIQDRLYITNAGLLHIAHNSGKLQGIKTRPATEEERKAYFLGNNPKDIHLWRAEVYLKGQKEPYIGWGKASTNEKSWAVKSNPQEMAETRAVNRALRKAFNVAGYTSVEEIDEEPQFINEEDDEEPITQEQVKILHAIANLISKDFYDHEFKNWLREKTGKESSKELTKSEASDIADRLLTVLEDKLKFLADEAGINYYKLLNDKYSIGTLSETDNYYIWKEVRDYIEEAYKRKGLLKSILEVAQEKNISNEEIKQIIFKEFGKESSKQLTIDELERLLNIVENISFEPSDEDVPF</sequence>
<dbReference type="eggNOG" id="ENOG5030I97">
    <property type="taxonomic scope" value="Bacteria"/>
</dbReference>
<dbReference type="HOGENOM" id="CLU_771282_0_0_0"/>
<reference evidence="1 2" key="1">
    <citation type="journal article" date="2009" name="J. Bacteriol.">
        <title>Complete and draft genome sequences of six members of the Aquificales.</title>
        <authorList>
            <person name="Reysenbach A.L."/>
            <person name="Hamamura N."/>
            <person name="Podar M."/>
            <person name="Griffiths E."/>
            <person name="Ferreira S."/>
            <person name="Hochstein R."/>
            <person name="Heidelberg J."/>
            <person name="Johnson J."/>
            <person name="Mead D."/>
            <person name="Pohorille A."/>
            <person name="Sarmiento M."/>
            <person name="Schweighofer K."/>
            <person name="Seshadri R."/>
            <person name="Voytek M.A."/>
        </authorList>
    </citation>
    <scope>NUCLEOTIDE SEQUENCE [LARGE SCALE GENOMIC DNA]</scope>
    <source>
        <strain evidence="2">DSM 14350 / EX-H1</strain>
    </source>
</reference>
<dbReference type="OrthoDB" id="1494353at2"/>
<proteinExistence type="predicted"/>
<name>C0QSA2_PERMH</name>
<evidence type="ECO:0000313" key="2">
    <source>
        <dbReference type="Proteomes" id="UP000001366"/>
    </source>
</evidence>
<dbReference type="PaxDb" id="123214-PERMA_1785"/>
<evidence type="ECO:0008006" key="3">
    <source>
        <dbReference type="Google" id="ProtNLM"/>
    </source>
</evidence>
<protein>
    <recommendedName>
        <fullName evidence="3">RecT family protein</fullName>
    </recommendedName>
</protein>
<dbReference type="KEGG" id="pmx:PERMA_1785"/>
<keyword evidence="2" id="KW-1185">Reference proteome</keyword>
<dbReference type="Pfam" id="PF03837">
    <property type="entry name" value="RecT"/>
    <property type="match status" value="1"/>
</dbReference>
<dbReference type="AlphaFoldDB" id="C0QSA2"/>
<dbReference type="EMBL" id="CP001230">
    <property type="protein sequence ID" value="ACO03226.1"/>
    <property type="molecule type" value="Genomic_DNA"/>
</dbReference>
<gene>
    <name evidence="1" type="ordered locus">PERMA_1785</name>
</gene>
<accession>C0QSA2</accession>
<dbReference type="GO" id="GO:0003677">
    <property type="term" value="F:DNA binding"/>
    <property type="evidence" value="ECO:0007669"/>
    <property type="project" value="InterPro"/>
</dbReference>
<evidence type="ECO:0000313" key="1">
    <source>
        <dbReference type="EMBL" id="ACO03226.1"/>
    </source>
</evidence>
<dbReference type="GO" id="GO:0006259">
    <property type="term" value="P:DNA metabolic process"/>
    <property type="evidence" value="ECO:0007669"/>
    <property type="project" value="InterPro"/>
</dbReference>